<name>A0A6H9Z205_9ACTN</name>
<comment type="caution">
    <text evidence="2">The sequence shown here is derived from an EMBL/GenBank/DDBJ whole genome shotgun (WGS) entry which is preliminary data.</text>
</comment>
<dbReference type="Proteomes" id="UP000468735">
    <property type="component" value="Unassembled WGS sequence"/>
</dbReference>
<organism evidence="2 3">
    <name type="scientific">Actinomadura rudentiformis</name>
    <dbReference type="NCBI Taxonomy" id="359158"/>
    <lineage>
        <taxon>Bacteria</taxon>
        <taxon>Bacillati</taxon>
        <taxon>Actinomycetota</taxon>
        <taxon>Actinomycetes</taxon>
        <taxon>Streptosporangiales</taxon>
        <taxon>Thermomonosporaceae</taxon>
        <taxon>Actinomadura</taxon>
    </lineage>
</organism>
<reference evidence="2 3" key="1">
    <citation type="submission" date="2019-09" db="EMBL/GenBank/DDBJ databases">
        <title>Actinomadura physcomitrii sp. nov., a novel actinomycete isolated from moss [Physcomitrium sphaericum (Ludw) Fuernr].</title>
        <authorList>
            <person name="Zhuang X."/>
            <person name="Liu C."/>
        </authorList>
    </citation>
    <scope>NUCLEOTIDE SEQUENCE [LARGE SCALE GENOMIC DNA]</scope>
    <source>
        <strain evidence="2 3">HMC1</strain>
    </source>
</reference>
<sequence length="294" mass="31420">MTGPHPIPTQAPQQAVSQTAPHPAALDIPAWAHALRIAAITEAQEADTCLRKERDACGDLAHYQQWANQERARLEEHLRAVHAQTMAKLDEISAEEQQLEKVHDATKNDKRRHLKSAEGAEHAWLDFCTREGVDPKAVPPVHIDNDAASGNGHTPTSSAPAGPPGAITDACIDYVNQTFYDGAATHDLAKVFVTCDDAEYAWTGRTAPGETGDQVPLMGAIAGHGNHIPFDHLTRHYGLTATSRDRTAAPAFDGGVTRGDIHLSDIRPAQDVNGTGPQQAAGAAPFPTTGERGE</sequence>
<feature type="compositionally biased region" description="Low complexity" evidence="1">
    <location>
        <begin position="154"/>
        <end position="163"/>
    </location>
</feature>
<protein>
    <submittedName>
        <fullName evidence="2">Uncharacterized protein</fullName>
    </submittedName>
</protein>
<feature type="region of interest" description="Disordered" evidence="1">
    <location>
        <begin position="1"/>
        <end position="22"/>
    </location>
</feature>
<feature type="compositionally biased region" description="Polar residues" evidence="1">
    <location>
        <begin position="10"/>
        <end position="20"/>
    </location>
</feature>
<dbReference type="RefSeq" id="WP_151561992.1">
    <property type="nucleotide sequence ID" value="NZ_WBMT01000009.1"/>
</dbReference>
<dbReference type="AlphaFoldDB" id="A0A6H9Z205"/>
<proteinExistence type="predicted"/>
<accession>A0A6H9Z205</accession>
<feature type="region of interest" description="Disordered" evidence="1">
    <location>
        <begin position="267"/>
        <end position="294"/>
    </location>
</feature>
<keyword evidence="3" id="KW-1185">Reference proteome</keyword>
<evidence type="ECO:0000313" key="2">
    <source>
        <dbReference type="EMBL" id="KAB2347297.1"/>
    </source>
</evidence>
<evidence type="ECO:0000313" key="3">
    <source>
        <dbReference type="Proteomes" id="UP000468735"/>
    </source>
</evidence>
<gene>
    <name evidence="2" type="ORF">F8566_19995</name>
</gene>
<evidence type="ECO:0000256" key="1">
    <source>
        <dbReference type="SAM" id="MobiDB-lite"/>
    </source>
</evidence>
<feature type="compositionally biased region" description="Low complexity" evidence="1">
    <location>
        <begin position="274"/>
        <end position="294"/>
    </location>
</feature>
<feature type="region of interest" description="Disordered" evidence="1">
    <location>
        <begin position="137"/>
        <end position="163"/>
    </location>
</feature>
<dbReference type="EMBL" id="WBMT01000009">
    <property type="protein sequence ID" value="KAB2347297.1"/>
    <property type="molecule type" value="Genomic_DNA"/>
</dbReference>